<evidence type="ECO:0000259" key="3">
    <source>
        <dbReference type="PROSITE" id="PS50240"/>
    </source>
</evidence>
<dbReference type="Pfam" id="PF00089">
    <property type="entry name" value="Trypsin"/>
    <property type="match status" value="1"/>
</dbReference>
<dbReference type="InterPro" id="IPR009003">
    <property type="entry name" value="Peptidase_S1_PA"/>
</dbReference>
<protein>
    <recommendedName>
        <fullName evidence="3">Peptidase S1 domain-containing protein</fullName>
    </recommendedName>
</protein>
<evidence type="ECO:0000256" key="2">
    <source>
        <dbReference type="ARBA" id="ARBA00024195"/>
    </source>
</evidence>
<dbReference type="SUPFAM" id="SSF50494">
    <property type="entry name" value="Trypsin-like serine proteases"/>
    <property type="match status" value="1"/>
</dbReference>
<dbReference type="PROSITE" id="PS50240">
    <property type="entry name" value="TRYPSIN_DOM"/>
    <property type="match status" value="1"/>
</dbReference>
<dbReference type="Proteomes" id="UP000594454">
    <property type="component" value="Chromosome 3"/>
</dbReference>
<dbReference type="Gene3D" id="2.40.10.10">
    <property type="entry name" value="Trypsin-like serine proteases"/>
    <property type="match status" value="1"/>
</dbReference>
<organism evidence="4 5">
    <name type="scientific">Hermetia illucens</name>
    <name type="common">Black soldier fly</name>
    <dbReference type="NCBI Taxonomy" id="343691"/>
    <lineage>
        <taxon>Eukaryota</taxon>
        <taxon>Metazoa</taxon>
        <taxon>Ecdysozoa</taxon>
        <taxon>Arthropoda</taxon>
        <taxon>Hexapoda</taxon>
        <taxon>Insecta</taxon>
        <taxon>Pterygota</taxon>
        <taxon>Neoptera</taxon>
        <taxon>Endopterygota</taxon>
        <taxon>Diptera</taxon>
        <taxon>Brachycera</taxon>
        <taxon>Stratiomyomorpha</taxon>
        <taxon>Stratiomyidae</taxon>
        <taxon>Hermetiinae</taxon>
        <taxon>Hermetia</taxon>
    </lineage>
</organism>
<sequence length="264" mass="29124">MLYEANSDCGISNYGRSPRLDDGDYVRPAEYPWIVFINTKTQLKAGTLINDLYVITSASNVYREIQYKIKIYLGKYQKCDSEKIQLISGVSNVIIHPGFIHQINIQDIALLQLTTRVEFNSHISPICLPSPGASYVGKLGVVIGFIQDPSETVTGKINTCLPRKTILPIVGQADCNRPIYSFELCLGVVGADNIVCAQDNGAGVIHKSETGSHEIAGVISDKQSCPPNENVYYSVKDLAVMTSLEPHLNWILDNTKDACYCTKF</sequence>
<dbReference type="InterPro" id="IPR001254">
    <property type="entry name" value="Trypsin_dom"/>
</dbReference>
<reference evidence="4 5" key="1">
    <citation type="submission" date="2020-11" db="EMBL/GenBank/DDBJ databases">
        <authorList>
            <person name="Wallbank WR R."/>
            <person name="Pardo Diaz C."/>
            <person name="Kozak K."/>
            <person name="Martin S."/>
            <person name="Jiggins C."/>
            <person name="Moest M."/>
            <person name="Warren A I."/>
            <person name="Generalovic N T."/>
            <person name="Byers J.R.P. K."/>
            <person name="Montejo-Kovacevich G."/>
            <person name="Yen C E."/>
        </authorList>
    </citation>
    <scope>NUCLEOTIDE SEQUENCE [LARGE SCALE GENOMIC DNA]</scope>
</reference>
<evidence type="ECO:0000256" key="1">
    <source>
        <dbReference type="ARBA" id="ARBA00023157"/>
    </source>
</evidence>
<dbReference type="InterPro" id="IPR043504">
    <property type="entry name" value="Peptidase_S1_PA_chymotrypsin"/>
</dbReference>
<gene>
    <name evidence="4" type="ORF">HERILL_LOCUS6650</name>
</gene>
<dbReference type="SMART" id="SM00020">
    <property type="entry name" value="Tryp_SPc"/>
    <property type="match status" value="1"/>
</dbReference>
<evidence type="ECO:0000313" key="5">
    <source>
        <dbReference type="Proteomes" id="UP000594454"/>
    </source>
</evidence>
<proteinExistence type="inferred from homology"/>
<feature type="domain" description="Peptidase S1" evidence="3">
    <location>
        <begin position="20"/>
        <end position="256"/>
    </location>
</feature>
<evidence type="ECO:0000313" key="4">
    <source>
        <dbReference type="EMBL" id="CAD7083713.1"/>
    </source>
</evidence>
<dbReference type="PANTHER" id="PTHR24256">
    <property type="entry name" value="TRYPTASE-RELATED"/>
    <property type="match status" value="1"/>
</dbReference>
<dbReference type="InParanoid" id="A0A7R8UMQ3"/>
<accession>A0A7R8UMQ3</accession>
<keyword evidence="1" id="KW-1015">Disulfide bond</keyword>
<name>A0A7R8UMQ3_HERIL</name>
<dbReference type="InterPro" id="IPR051487">
    <property type="entry name" value="Ser/Thr_Proteases_Immune/Dev"/>
</dbReference>
<dbReference type="EMBL" id="LR899011">
    <property type="protein sequence ID" value="CAD7083713.1"/>
    <property type="molecule type" value="Genomic_DNA"/>
</dbReference>
<dbReference type="AlphaFoldDB" id="A0A7R8UMQ3"/>
<dbReference type="GO" id="GO:0006508">
    <property type="term" value="P:proteolysis"/>
    <property type="evidence" value="ECO:0007669"/>
    <property type="project" value="InterPro"/>
</dbReference>
<dbReference type="FunFam" id="2.40.10.10:FF:000068">
    <property type="entry name" value="transmembrane protease serine 2"/>
    <property type="match status" value="1"/>
</dbReference>
<comment type="similarity">
    <text evidence="2">Belongs to the peptidase S1 family. CLIP subfamily.</text>
</comment>
<dbReference type="GO" id="GO:0004252">
    <property type="term" value="F:serine-type endopeptidase activity"/>
    <property type="evidence" value="ECO:0007669"/>
    <property type="project" value="InterPro"/>
</dbReference>
<keyword evidence="5" id="KW-1185">Reference proteome</keyword>
<dbReference type="OrthoDB" id="7215686at2759"/>